<name>A0A5E4CEI8_MARMO</name>
<sequence length="64" mass="6974">LWGLGPLGPSIWVDDGAPGDTLQPTSYLLDKPLPSLFPVRWITELLTLSPVATLSQFFPESGHQ</sequence>
<comment type="caution">
    <text evidence="1">The sequence shown here is derived from an EMBL/GenBank/DDBJ whole genome shotgun (WGS) entry which is preliminary data.</text>
</comment>
<feature type="non-terminal residue" evidence="1">
    <location>
        <position position="1"/>
    </location>
</feature>
<dbReference type="Proteomes" id="UP000335636">
    <property type="component" value="Unassembled WGS sequence"/>
</dbReference>
<feature type="non-terminal residue" evidence="1">
    <location>
        <position position="64"/>
    </location>
</feature>
<proteinExistence type="predicted"/>
<keyword evidence="2" id="KW-1185">Reference proteome</keyword>
<protein>
    <submittedName>
        <fullName evidence="1">Uncharacterized protein</fullName>
    </submittedName>
</protein>
<evidence type="ECO:0000313" key="2">
    <source>
        <dbReference type="Proteomes" id="UP000335636"/>
    </source>
</evidence>
<organism evidence="1 2">
    <name type="scientific">Marmota monax</name>
    <name type="common">Woodchuck</name>
    <dbReference type="NCBI Taxonomy" id="9995"/>
    <lineage>
        <taxon>Eukaryota</taxon>
        <taxon>Metazoa</taxon>
        <taxon>Chordata</taxon>
        <taxon>Craniata</taxon>
        <taxon>Vertebrata</taxon>
        <taxon>Euteleostomi</taxon>
        <taxon>Mammalia</taxon>
        <taxon>Eutheria</taxon>
        <taxon>Euarchontoglires</taxon>
        <taxon>Glires</taxon>
        <taxon>Rodentia</taxon>
        <taxon>Sciuromorpha</taxon>
        <taxon>Sciuridae</taxon>
        <taxon>Xerinae</taxon>
        <taxon>Marmotini</taxon>
        <taxon>Marmota</taxon>
    </lineage>
</organism>
<reference evidence="1" key="1">
    <citation type="submission" date="2019-04" db="EMBL/GenBank/DDBJ databases">
        <authorList>
            <person name="Alioto T."/>
            <person name="Alioto T."/>
        </authorList>
    </citation>
    <scope>NUCLEOTIDE SEQUENCE [LARGE SCALE GENOMIC DNA]</scope>
</reference>
<gene>
    <name evidence="1" type="ORF">MONAX_5E024327</name>
</gene>
<accession>A0A5E4CEI8</accession>
<evidence type="ECO:0000313" key="1">
    <source>
        <dbReference type="EMBL" id="VTJ79381.1"/>
    </source>
</evidence>
<dbReference type="EMBL" id="CABDUW010001177">
    <property type="protein sequence ID" value="VTJ79381.1"/>
    <property type="molecule type" value="Genomic_DNA"/>
</dbReference>
<dbReference type="AlphaFoldDB" id="A0A5E4CEI8"/>